<evidence type="ECO:0000313" key="2">
    <source>
        <dbReference type="EMBL" id="OXA60188.1"/>
    </source>
</evidence>
<keyword evidence="1" id="KW-0472">Membrane</keyword>
<proteinExistence type="predicted"/>
<dbReference type="AlphaFoldDB" id="A0A226ESJ2"/>
<feature type="transmembrane region" description="Helical" evidence="1">
    <location>
        <begin position="310"/>
        <end position="328"/>
    </location>
</feature>
<accession>A0A226ESJ2</accession>
<evidence type="ECO:0000313" key="3">
    <source>
        <dbReference type="Proteomes" id="UP000198287"/>
    </source>
</evidence>
<comment type="caution">
    <text evidence="2">The sequence shown here is derived from an EMBL/GenBank/DDBJ whole genome shotgun (WGS) entry which is preliminary data.</text>
</comment>
<evidence type="ECO:0000256" key="1">
    <source>
        <dbReference type="SAM" id="Phobius"/>
    </source>
</evidence>
<keyword evidence="3" id="KW-1185">Reference proteome</keyword>
<organism evidence="2 3">
    <name type="scientific">Folsomia candida</name>
    <name type="common">Springtail</name>
    <dbReference type="NCBI Taxonomy" id="158441"/>
    <lineage>
        <taxon>Eukaryota</taxon>
        <taxon>Metazoa</taxon>
        <taxon>Ecdysozoa</taxon>
        <taxon>Arthropoda</taxon>
        <taxon>Hexapoda</taxon>
        <taxon>Collembola</taxon>
        <taxon>Entomobryomorpha</taxon>
        <taxon>Isotomoidea</taxon>
        <taxon>Isotomidae</taxon>
        <taxon>Proisotominae</taxon>
        <taxon>Folsomia</taxon>
    </lineage>
</organism>
<dbReference type="EMBL" id="LNIX01000002">
    <property type="protein sequence ID" value="OXA60188.1"/>
    <property type="molecule type" value="Genomic_DNA"/>
</dbReference>
<reference evidence="2 3" key="1">
    <citation type="submission" date="2015-12" db="EMBL/GenBank/DDBJ databases">
        <title>The genome of Folsomia candida.</title>
        <authorList>
            <person name="Faddeeva A."/>
            <person name="Derks M.F."/>
            <person name="Anvar Y."/>
            <person name="Smit S."/>
            <person name="Van Straalen N."/>
            <person name="Roelofs D."/>
        </authorList>
    </citation>
    <scope>NUCLEOTIDE SEQUENCE [LARGE SCALE GENOMIC DNA]</scope>
    <source>
        <strain evidence="2 3">VU population</strain>
        <tissue evidence="2">Whole body</tissue>
    </source>
</reference>
<feature type="transmembrane region" description="Helical" evidence="1">
    <location>
        <begin position="507"/>
        <end position="527"/>
    </location>
</feature>
<sequence length="604" mass="68767">MLHGSLSVLNISDATLRNRWKTIRWRFDHAIAVSSESLHFISKTLWLYGPNVSEDAAVFVSISKLSFDAQNGSEKFQRDNIFGKMYAKFVLLIYMGLNIKVQAICILCPNALSPRALELSHTGDISSVTNFLKSCHQEFNMAKGHNSIAQLCQVGFRGVIMDLNYHKNVELTARWRYDKKADKIGVIFGILINRFNFSFKRESWDQLQGNYSGIYLNTGGDMPENYIYGRKLTLAYIISEFLLYCRKVPIISSTGWDFLWAPFDYVTWGFILATGILFSLYHRGQVSYGLDVFWGVLGVPYTSNWARSKLLACFLVVLLNMNVAYLSVITSRVIIPNREADIETPADLFRQGFRFIDSNVSSAGPGFIRYWGKYLEEARINTSVQSDVLVQVNSCGGTHDPECISKWASLATGVLYLHKKTEVLLSISLNMRDRCHGVRRPFRSYWVSFYSQGPLASIIYDTYQALIATGIDNFWERLQRASSIYDAYREANHTTNTQPPLNFDTPILVVFKAYGVLIAICIISFPIEQLYSIAKSRNNYDTKNMGNLFINQNLSSHLKLVVPNGRINNKKLRQPRVILVSNFGNIKTSSDKDNFMKPSLDVLW</sequence>
<keyword evidence="1" id="KW-1133">Transmembrane helix</keyword>
<feature type="transmembrane region" description="Helical" evidence="1">
    <location>
        <begin position="258"/>
        <end position="281"/>
    </location>
</feature>
<keyword evidence="1" id="KW-0812">Transmembrane</keyword>
<name>A0A226ESJ2_FOLCA</name>
<gene>
    <name evidence="2" type="ORF">Fcan01_05275</name>
</gene>
<dbReference type="Proteomes" id="UP000198287">
    <property type="component" value="Unassembled WGS sequence"/>
</dbReference>
<protein>
    <submittedName>
        <fullName evidence="2">Uncharacterized protein</fullName>
    </submittedName>
</protein>